<gene>
    <name evidence="9" type="primary">coaD</name>
    <name evidence="11" type="ORF">SAMN02745149_01811</name>
</gene>
<comment type="similarity">
    <text evidence="9">Belongs to the bacterial CoaD family.</text>
</comment>
<keyword evidence="2 9" id="KW-0808">Transferase</keyword>
<dbReference type="InterPro" id="IPR001980">
    <property type="entry name" value="PPAT"/>
</dbReference>
<evidence type="ECO:0000256" key="2">
    <source>
        <dbReference type="ARBA" id="ARBA00022679"/>
    </source>
</evidence>
<evidence type="ECO:0000256" key="7">
    <source>
        <dbReference type="ARBA" id="ARBA00022993"/>
    </source>
</evidence>
<feature type="binding site" evidence="9">
    <location>
        <position position="41"/>
    </location>
    <ligand>
        <name>substrate</name>
    </ligand>
</feature>
<evidence type="ECO:0000313" key="11">
    <source>
        <dbReference type="EMBL" id="SJZ61386.1"/>
    </source>
</evidence>
<dbReference type="Gene3D" id="3.40.50.620">
    <property type="entry name" value="HUPs"/>
    <property type="match status" value="1"/>
</dbReference>
<keyword evidence="5 9" id="KW-0067">ATP-binding</keyword>
<dbReference type="GO" id="GO:0005737">
    <property type="term" value="C:cytoplasm"/>
    <property type="evidence" value="ECO:0007669"/>
    <property type="project" value="UniProtKB-SubCell"/>
</dbReference>
<dbReference type="NCBIfam" id="TIGR01510">
    <property type="entry name" value="coaD_prev_kdtB"/>
    <property type="match status" value="1"/>
</dbReference>
<dbReference type="InterPro" id="IPR004821">
    <property type="entry name" value="Cyt_trans-like"/>
</dbReference>
<comment type="cofactor">
    <cofactor evidence="9">
        <name>Mg(2+)</name>
        <dbReference type="ChEBI" id="CHEBI:18420"/>
    </cofactor>
</comment>
<evidence type="ECO:0000256" key="9">
    <source>
        <dbReference type="HAMAP-Rule" id="MF_00151"/>
    </source>
</evidence>
<feature type="binding site" evidence="9">
    <location>
        <position position="73"/>
    </location>
    <ligand>
        <name>substrate</name>
    </ligand>
</feature>
<dbReference type="RefSeq" id="WP_078933714.1">
    <property type="nucleotide sequence ID" value="NZ_FUWG01000014.1"/>
</dbReference>
<evidence type="ECO:0000256" key="4">
    <source>
        <dbReference type="ARBA" id="ARBA00022741"/>
    </source>
</evidence>
<evidence type="ECO:0000256" key="1">
    <source>
        <dbReference type="ARBA" id="ARBA00022490"/>
    </source>
</evidence>
<protein>
    <recommendedName>
        <fullName evidence="9">Phosphopantetheine adenylyltransferase</fullName>
        <ecNumber evidence="9">2.7.7.3</ecNumber>
    </recommendedName>
    <alternativeName>
        <fullName evidence="9">Dephospho-CoA pyrophosphorylase</fullName>
    </alternativeName>
    <alternativeName>
        <fullName evidence="9">Pantetheine-phosphate adenylyltransferase</fullName>
        <shortName evidence="9">PPAT</shortName>
    </alternativeName>
</protein>
<dbReference type="HAMAP" id="MF_00151">
    <property type="entry name" value="PPAT_bact"/>
    <property type="match status" value="1"/>
</dbReference>
<keyword evidence="7 9" id="KW-0173">Coenzyme A biosynthesis</keyword>
<feature type="binding site" evidence="9">
    <location>
        <position position="9"/>
    </location>
    <ligand>
        <name>substrate</name>
    </ligand>
</feature>
<dbReference type="GO" id="GO:0005524">
    <property type="term" value="F:ATP binding"/>
    <property type="evidence" value="ECO:0007669"/>
    <property type="project" value="UniProtKB-KW"/>
</dbReference>
<keyword evidence="4 9" id="KW-0547">Nucleotide-binding</keyword>
<dbReference type="SUPFAM" id="SSF52374">
    <property type="entry name" value="Nucleotidylyl transferase"/>
    <property type="match status" value="1"/>
</dbReference>
<evidence type="ECO:0000313" key="12">
    <source>
        <dbReference type="Proteomes" id="UP000190423"/>
    </source>
</evidence>
<name>A0A1T4M3D4_TREPO</name>
<feature type="binding site" evidence="9">
    <location>
        <begin position="88"/>
        <end position="90"/>
    </location>
    <ligand>
        <name>ATP</name>
        <dbReference type="ChEBI" id="CHEBI:30616"/>
    </ligand>
</feature>
<organism evidence="11 12">
    <name type="scientific">Treponema porcinum</name>
    <dbReference type="NCBI Taxonomy" id="261392"/>
    <lineage>
        <taxon>Bacteria</taxon>
        <taxon>Pseudomonadati</taxon>
        <taxon>Spirochaetota</taxon>
        <taxon>Spirochaetia</taxon>
        <taxon>Spirochaetales</taxon>
        <taxon>Treponemataceae</taxon>
        <taxon>Treponema</taxon>
    </lineage>
</organism>
<dbReference type="PANTHER" id="PTHR21342:SF1">
    <property type="entry name" value="PHOSPHOPANTETHEINE ADENYLYLTRANSFERASE"/>
    <property type="match status" value="1"/>
</dbReference>
<comment type="function">
    <text evidence="9">Reversibly transfers an adenylyl group from ATP to 4'-phosphopantetheine, yielding dephospho-CoA (dPCoA) and pyrophosphate.</text>
</comment>
<evidence type="ECO:0000256" key="6">
    <source>
        <dbReference type="ARBA" id="ARBA00022842"/>
    </source>
</evidence>
<dbReference type="PANTHER" id="PTHR21342">
    <property type="entry name" value="PHOSPHOPANTETHEINE ADENYLYLTRANSFERASE"/>
    <property type="match status" value="1"/>
</dbReference>
<dbReference type="GeneID" id="78317092"/>
<feature type="domain" description="Cytidyltransferase-like" evidence="10">
    <location>
        <begin position="5"/>
        <end position="133"/>
    </location>
</feature>
<reference evidence="11 12" key="1">
    <citation type="submission" date="2017-02" db="EMBL/GenBank/DDBJ databases">
        <authorList>
            <person name="Peterson S.W."/>
        </authorList>
    </citation>
    <scope>NUCLEOTIDE SEQUENCE [LARGE SCALE GENOMIC DNA]</scope>
    <source>
        <strain evidence="11 12">ATCC BAA-908</strain>
    </source>
</reference>
<accession>A0A1T4M3D4</accession>
<comment type="catalytic activity">
    <reaction evidence="8 9">
        <text>(R)-4'-phosphopantetheine + ATP + H(+) = 3'-dephospho-CoA + diphosphate</text>
        <dbReference type="Rhea" id="RHEA:19801"/>
        <dbReference type="ChEBI" id="CHEBI:15378"/>
        <dbReference type="ChEBI" id="CHEBI:30616"/>
        <dbReference type="ChEBI" id="CHEBI:33019"/>
        <dbReference type="ChEBI" id="CHEBI:57328"/>
        <dbReference type="ChEBI" id="CHEBI:61723"/>
        <dbReference type="EC" id="2.7.7.3"/>
    </reaction>
</comment>
<dbReference type="NCBIfam" id="TIGR00125">
    <property type="entry name" value="cyt_tran_rel"/>
    <property type="match status" value="1"/>
</dbReference>
<dbReference type="PRINTS" id="PR01020">
    <property type="entry name" value="LPSBIOSNTHSS"/>
</dbReference>
<dbReference type="Pfam" id="PF01467">
    <property type="entry name" value="CTP_transf_like"/>
    <property type="match status" value="1"/>
</dbReference>
<dbReference type="OrthoDB" id="9806661at2"/>
<evidence type="ECO:0000256" key="8">
    <source>
        <dbReference type="ARBA" id="ARBA00029346"/>
    </source>
</evidence>
<dbReference type="EMBL" id="FUWG01000014">
    <property type="protein sequence ID" value="SJZ61386.1"/>
    <property type="molecule type" value="Genomic_DNA"/>
</dbReference>
<dbReference type="InterPro" id="IPR014729">
    <property type="entry name" value="Rossmann-like_a/b/a_fold"/>
</dbReference>
<feature type="binding site" evidence="9">
    <location>
        <position position="98"/>
    </location>
    <ligand>
        <name>ATP</name>
        <dbReference type="ChEBI" id="CHEBI:30616"/>
    </ligand>
</feature>
<keyword evidence="6 9" id="KW-0460">Magnesium</keyword>
<comment type="pathway">
    <text evidence="9">Cofactor biosynthesis; coenzyme A biosynthesis; CoA from (R)-pantothenate: step 4/5.</text>
</comment>
<keyword evidence="1 9" id="KW-0963">Cytoplasm</keyword>
<comment type="subunit">
    <text evidence="9">Homohexamer.</text>
</comment>
<dbReference type="AlphaFoldDB" id="A0A1T4M3D4"/>
<feature type="site" description="Transition state stabilizer" evidence="9">
    <location>
        <position position="17"/>
    </location>
</feature>
<dbReference type="CDD" id="cd02163">
    <property type="entry name" value="PPAT"/>
    <property type="match status" value="1"/>
</dbReference>
<evidence type="ECO:0000259" key="10">
    <source>
        <dbReference type="Pfam" id="PF01467"/>
    </source>
</evidence>
<sequence length="160" mass="18177">MTKAVFPGSFDPMTNGHINIIQRAAKLFDEIDVVIAVNDDKKYLFSTEERLSLVQELIMPFRNVAVHTWDGLIVEYAKQTGAKVLIRGIRNMNDFSYEFDLSLMNHNLNPEVETLYIPTDQKFLLLKSSAIKELAKLGGDVSGMVPENVKKALERKYRQG</sequence>
<dbReference type="UniPathway" id="UPA00241">
    <property type="reaction ID" value="UER00355"/>
</dbReference>
<dbReference type="Proteomes" id="UP000190423">
    <property type="component" value="Unassembled WGS sequence"/>
</dbReference>
<dbReference type="EC" id="2.7.7.3" evidence="9"/>
<feature type="binding site" evidence="9">
    <location>
        <position position="17"/>
    </location>
    <ligand>
        <name>ATP</name>
        <dbReference type="ChEBI" id="CHEBI:30616"/>
    </ligand>
</feature>
<evidence type="ECO:0000256" key="3">
    <source>
        <dbReference type="ARBA" id="ARBA00022695"/>
    </source>
</evidence>
<feature type="binding site" evidence="9">
    <location>
        <position position="87"/>
    </location>
    <ligand>
        <name>substrate</name>
    </ligand>
</feature>
<feature type="binding site" evidence="9">
    <location>
        <begin position="123"/>
        <end position="129"/>
    </location>
    <ligand>
        <name>ATP</name>
        <dbReference type="ChEBI" id="CHEBI:30616"/>
    </ligand>
</feature>
<feature type="binding site" evidence="9">
    <location>
        <begin position="9"/>
        <end position="10"/>
    </location>
    <ligand>
        <name>ATP</name>
        <dbReference type="ChEBI" id="CHEBI:30616"/>
    </ligand>
</feature>
<proteinExistence type="inferred from homology"/>
<dbReference type="GO" id="GO:0015937">
    <property type="term" value="P:coenzyme A biosynthetic process"/>
    <property type="evidence" value="ECO:0007669"/>
    <property type="project" value="UniProtKB-UniRule"/>
</dbReference>
<evidence type="ECO:0000256" key="5">
    <source>
        <dbReference type="ARBA" id="ARBA00022840"/>
    </source>
</evidence>
<dbReference type="GO" id="GO:0004595">
    <property type="term" value="F:pantetheine-phosphate adenylyltransferase activity"/>
    <property type="evidence" value="ECO:0007669"/>
    <property type="project" value="UniProtKB-UniRule"/>
</dbReference>
<dbReference type="STRING" id="261392.SAMN02745149_01811"/>
<keyword evidence="3 9" id="KW-0548">Nucleotidyltransferase</keyword>
<comment type="subcellular location">
    <subcellularLocation>
        <location evidence="9">Cytoplasm</location>
    </subcellularLocation>
</comment>
<keyword evidence="12" id="KW-1185">Reference proteome</keyword>